<accession>A0A2T3Z609</accession>
<proteinExistence type="inferred from homology"/>
<dbReference type="SFLD" id="SFLDS00005">
    <property type="entry name" value="Isoprenoid_Synthase_Type_I"/>
    <property type="match status" value="1"/>
</dbReference>
<evidence type="ECO:0000313" key="6">
    <source>
        <dbReference type="Proteomes" id="UP000240493"/>
    </source>
</evidence>
<dbReference type="AlphaFoldDB" id="A0A2T3Z609"/>
<evidence type="ECO:0000256" key="2">
    <source>
        <dbReference type="ARBA" id="ARBA00006333"/>
    </source>
</evidence>
<evidence type="ECO:0000256" key="4">
    <source>
        <dbReference type="RuleBase" id="RU366034"/>
    </source>
</evidence>
<organism evidence="5 6">
    <name type="scientific">Trichoderma asperellum (strain ATCC 204424 / CBS 433.97 / NBRC 101777)</name>
    <dbReference type="NCBI Taxonomy" id="1042311"/>
    <lineage>
        <taxon>Eukaryota</taxon>
        <taxon>Fungi</taxon>
        <taxon>Dikarya</taxon>
        <taxon>Ascomycota</taxon>
        <taxon>Pezizomycotina</taxon>
        <taxon>Sordariomycetes</taxon>
        <taxon>Hypocreomycetidae</taxon>
        <taxon>Hypocreales</taxon>
        <taxon>Hypocreaceae</taxon>
        <taxon>Trichoderma</taxon>
    </lineage>
</organism>
<dbReference type="EMBL" id="KZ679263">
    <property type="protein sequence ID" value="PTB40234.1"/>
    <property type="molecule type" value="Genomic_DNA"/>
</dbReference>
<evidence type="ECO:0000256" key="1">
    <source>
        <dbReference type="ARBA" id="ARBA00001946"/>
    </source>
</evidence>
<comment type="similarity">
    <text evidence="2 4">Belongs to the terpene synthase family.</text>
</comment>
<dbReference type="Gene3D" id="1.10.600.10">
    <property type="entry name" value="Farnesyl Diphosphate Synthase"/>
    <property type="match status" value="1"/>
</dbReference>
<keyword evidence="4" id="KW-0456">Lyase</keyword>
<keyword evidence="4" id="KW-0479">Metal-binding</keyword>
<sequence length="368" mass="42679">MPGVIQITDNAAKPFDEREEVIRRALNKKVLVPNILELMPAWPSEFQPDIDEINVKVDEWLKTVNVAKEKKLKHRTRGNYTLLAGIYYPHCKKEKMLALSQFLYWIFFWDDEIDTGGDLTEDREGTILCCAETNKCIDDCLGPSPNYTPPSGSRGTVEILYPILRDLRAGLGPVSTMRLKKELHDYVNGVSNQQKVRQEDHLPNPWDHFQMRVDDVGVIPSITQNEYAMEFELPDWIRKHEAMEEIVLQCTKLTILLNEILSLQKEFRVSQLENLCLLFMNTYNISIEQSINKILGLLKDHYTICTEAEARIPWSTTDEKLNSDIREYIRGCQRLATGTACWSYNCERYFKLSQLNNKQELLLDLSRT</sequence>
<dbReference type="PANTHER" id="PTHR35201:SF4">
    <property type="entry name" value="BETA-PINACENE SYNTHASE-RELATED"/>
    <property type="match status" value="1"/>
</dbReference>
<dbReference type="SFLD" id="SFLDG01020">
    <property type="entry name" value="Terpene_Cyclase_Like_2"/>
    <property type="match status" value="1"/>
</dbReference>
<dbReference type="GO" id="GO:0010333">
    <property type="term" value="F:terpene synthase activity"/>
    <property type="evidence" value="ECO:0007669"/>
    <property type="project" value="InterPro"/>
</dbReference>
<evidence type="ECO:0000256" key="3">
    <source>
        <dbReference type="ARBA" id="ARBA00022842"/>
    </source>
</evidence>
<protein>
    <recommendedName>
        <fullName evidence="4">Terpene synthase</fullName>
        <ecNumber evidence="4">4.2.3.-</ecNumber>
    </recommendedName>
</protein>
<comment type="cofactor">
    <cofactor evidence="1 4">
        <name>Mg(2+)</name>
        <dbReference type="ChEBI" id="CHEBI:18420"/>
    </cofactor>
</comment>
<dbReference type="Proteomes" id="UP000240493">
    <property type="component" value="Unassembled WGS sequence"/>
</dbReference>
<dbReference type="Pfam" id="PF19086">
    <property type="entry name" value="Terpene_syn_C_2"/>
    <property type="match status" value="1"/>
</dbReference>
<dbReference type="EC" id="4.2.3.-" evidence="4"/>
<dbReference type="InterPro" id="IPR034686">
    <property type="entry name" value="Terpene_cyclase-like_2"/>
</dbReference>
<keyword evidence="3 4" id="KW-0460">Magnesium</keyword>
<evidence type="ECO:0000313" key="5">
    <source>
        <dbReference type="EMBL" id="PTB40234.1"/>
    </source>
</evidence>
<dbReference type="InterPro" id="IPR008949">
    <property type="entry name" value="Isoprenoid_synthase_dom_sf"/>
</dbReference>
<dbReference type="GO" id="GO:0008299">
    <property type="term" value="P:isoprenoid biosynthetic process"/>
    <property type="evidence" value="ECO:0007669"/>
    <property type="project" value="UniProtKB-ARBA"/>
</dbReference>
<dbReference type="PANTHER" id="PTHR35201">
    <property type="entry name" value="TERPENE SYNTHASE"/>
    <property type="match status" value="1"/>
</dbReference>
<dbReference type="STRING" id="1042311.A0A2T3Z609"/>
<keyword evidence="6" id="KW-1185">Reference proteome</keyword>
<dbReference type="GO" id="GO:0046872">
    <property type="term" value="F:metal ion binding"/>
    <property type="evidence" value="ECO:0007669"/>
    <property type="project" value="UniProtKB-KW"/>
</dbReference>
<dbReference type="SUPFAM" id="SSF48576">
    <property type="entry name" value="Terpenoid synthases"/>
    <property type="match status" value="1"/>
</dbReference>
<reference evidence="5 6" key="1">
    <citation type="submission" date="2016-07" db="EMBL/GenBank/DDBJ databases">
        <title>Multiple horizontal gene transfer events from other fungi enriched the ability of initially mycotrophic Trichoderma (Ascomycota) to feed on dead plant biomass.</title>
        <authorList>
            <consortium name="DOE Joint Genome Institute"/>
            <person name="Aerts A."/>
            <person name="Atanasova L."/>
            <person name="Chenthamara K."/>
            <person name="Zhang J."/>
            <person name="Grujic M."/>
            <person name="Henrissat B."/>
            <person name="Kuo A."/>
            <person name="Salamov A."/>
            <person name="Lipzen A."/>
            <person name="Labutti K."/>
            <person name="Barry K."/>
            <person name="Miao Y."/>
            <person name="Rahimi M.J."/>
            <person name="Shen Q."/>
            <person name="Grigoriev I.V."/>
            <person name="Kubicek C.P."/>
            <person name="Druzhinina I.S."/>
        </authorList>
    </citation>
    <scope>NUCLEOTIDE SEQUENCE [LARGE SCALE GENOMIC DNA]</scope>
    <source>
        <strain evidence="5 6">CBS 433.97</strain>
    </source>
</reference>
<gene>
    <name evidence="5" type="ORF">M441DRAFT_142130</name>
</gene>
<name>A0A2T3Z609_TRIA4</name>
<dbReference type="OrthoDB" id="2861623at2759"/>